<dbReference type="InterPro" id="IPR022551">
    <property type="entry name" value="BrxC"/>
</dbReference>
<dbReference type="AlphaFoldDB" id="A0A2U8QXH7"/>
<dbReference type="RefSeq" id="WP_109569954.1">
    <property type="nucleotide sequence ID" value="NZ_CP029463.1"/>
</dbReference>
<protein>
    <submittedName>
        <fullName evidence="1">Bacillithiol system redox-active protein YtxJ</fullName>
    </submittedName>
</protein>
<dbReference type="EMBL" id="CP029463">
    <property type="protein sequence ID" value="AWM14596.1"/>
    <property type="molecule type" value="Genomic_DNA"/>
</dbReference>
<dbReference type="OrthoDB" id="677051at2"/>
<keyword evidence="2" id="KW-1185">Reference proteome</keyword>
<name>A0A2U8QXH7_9FLAO</name>
<dbReference type="SUPFAM" id="SSF52833">
    <property type="entry name" value="Thioredoxin-like"/>
    <property type="match status" value="1"/>
</dbReference>
<sequence length="129" mass="15114">MSFFGKMFDKKADDKESLPHVFWNCLEEVSFDAIEKQSFEKPIVIFKHSTRCSISRFVWNRFQQDYDIPDEKAVVYYLDLLAYRSISNEIAEKFGVIHQSPQVIVLKEGKAVYNASHDAIEVEKLKFLL</sequence>
<evidence type="ECO:0000313" key="2">
    <source>
        <dbReference type="Proteomes" id="UP000245429"/>
    </source>
</evidence>
<dbReference type="InterPro" id="IPR036249">
    <property type="entry name" value="Thioredoxin-like_sf"/>
</dbReference>
<accession>A0A2U8QXH7</accession>
<reference evidence="1 2" key="1">
    <citation type="submission" date="2018-05" db="EMBL/GenBank/DDBJ databases">
        <title>Flavobacterium sp. MEBiC07310.</title>
        <authorList>
            <person name="Baek K."/>
        </authorList>
    </citation>
    <scope>NUCLEOTIDE SEQUENCE [LARGE SCALE GENOMIC DNA]</scope>
    <source>
        <strain evidence="1 2">MEBiC07310</strain>
    </source>
</reference>
<proteinExistence type="predicted"/>
<dbReference type="Pfam" id="PF11009">
    <property type="entry name" value="BrxC"/>
    <property type="match status" value="1"/>
</dbReference>
<organism evidence="1 2">
    <name type="scientific">Flavobacterium sediminis</name>
    <dbReference type="NCBI Taxonomy" id="2201181"/>
    <lineage>
        <taxon>Bacteria</taxon>
        <taxon>Pseudomonadati</taxon>
        <taxon>Bacteroidota</taxon>
        <taxon>Flavobacteriia</taxon>
        <taxon>Flavobacteriales</taxon>
        <taxon>Flavobacteriaceae</taxon>
        <taxon>Flavobacterium</taxon>
    </lineage>
</organism>
<dbReference type="KEGG" id="fse:DI487_12520"/>
<dbReference type="Gene3D" id="3.40.30.10">
    <property type="entry name" value="Glutaredoxin"/>
    <property type="match status" value="1"/>
</dbReference>
<dbReference type="Proteomes" id="UP000245429">
    <property type="component" value="Chromosome"/>
</dbReference>
<gene>
    <name evidence="1" type="primary">ytxJ</name>
    <name evidence="1" type="ORF">DI487_12520</name>
</gene>
<dbReference type="NCBIfam" id="TIGR04019">
    <property type="entry name" value="B_thiol_YtxJ"/>
    <property type="match status" value="1"/>
</dbReference>
<evidence type="ECO:0000313" key="1">
    <source>
        <dbReference type="EMBL" id="AWM14596.1"/>
    </source>
</evidence>